<dbReference type="NCBIfam" id="TIGR01238">
    <property type="entry name" value="D1pyr5carbox3"/>
    <property type="match status" value="1"/>
</dbReference>
<dbReference type="InterPro" id="IPR024089">
    <property type="entry name" value="PRODH_PutA_dom_I/II"/>
</dbReference>
<keyword evidence="5" id="KW-0805">Transcription regulation</keyword>
<dbReference type="NCBIfam" id="NF008869">
    <property type="entry name" value="PRK11904.1"/>
    <property type="match status" value="1"/>
</dbReference>
<keyword evidence="3 5" id="KW-0520">NAD</keyword>
<feature type="active site" evidence="6">
    <location>
        <position position="827"/>
    </location>
</feature>
<comment type="cofactor">
    <cofactor evidence="5">
        <name>FAD</name>
        <dbReference type="ChEBI" id="CHEBI:57692"/>
    </cofactor>
</comment>
<dbReference type="EMBL" id="JACHOB010000001">
    <property type="protein sequence ID" value="MBB4658258.1"/>
    <property type="molecule type" value="Genomic_DNA"/>
</dbReference>
<comment type="caution">
    <text evidence="10">The sequence shown here is derived from an EMBL/GenBank/DDBJ whole genome shotgun (WGS) entry which is preliminary data.</text>
</comment>
<dbReference type="InterPro" id="IPR005933">
    <property type="entry name" value="PutA_C"/>
</dbReference>
<dbReference type="AlphaFoldDB" id="A0A840I238"/>
<dbReference type="InterPro" id="IPR025703">
    <property type="entry name" value="Bifunct_PutA"/>
</dbReference>
<comment type="similarity">
    <text evidence="5">In the N-terminal section; belongs to the proline dehydrogenase family.</text>
</comment>
<accession>A0A840I238</accession>
<keyword evidence="5" id="KW-0238">DNA-binding</keyword>
<dbReference type="CDD" id="cd07125">
    <property type="entry name" value="ALDH_PutA-P5CDH"/>
    <property type="match status" value="1"/>
</dbReference>
<dbReference type="InterPro" id="IPR050485">
    <property type="entry name" value="Proline_metab_enzyme"/>
</dbReference>
<dbReference type="Pfam" id="PF00171">
    <property type="entry name" value="Aldedh"/>
    <property type="match status" value="1"/>
</dbReference>
<protein>
    <recommendedName>
        <fullName evidence="5">Bifunctional protein PutA</fullName>
    </recommendedName>
    <domain>
        <recommendedName>
            <fullName evidence="5">Proline dehydrogenase</fullName>
            <ecNumber evidence="5">1.5.5.2</ecNumber>
        </recommendedName>
        <alternativeName>
            <fullName evidence="5">Proline oxidase</fullName>
        </alternativeName>
    </domain>
    <domain>
        <recommendedName>
            <fullName evidence="5">Delta-1-pyrroline-5-carboxylate dehydrogenase</fullName>
            <shortName evidence="5">P5C dehydrogenase</shortName>
            <ecNumber evidence="5">1.2.1.88</ecNumber>
        </recommendedName>
        <alternativeName>
            <fullName evidence="5">L-glutamate gamma-semialdehyde dehydrogenase</fullName>
        </alternativeName>
    </domain>
</protein>
<feature type="domain" description="Proline dehydrogenase" evidence="8">
    <location>
        <begin position="178"/>
        <end position="473"/>
    </location>
</feature>
<evidence type="ECO:0000256" key="3">
    <source>
        <dbReference type="ARBA" id="ARBA00023027"/>
    </source>
</evidence>
<dbReference type="Proteomes" id="UP000563524">
    <property type="component" value="Unassembled WGS sequence"/>
</dbReference>
<keyword evidence="5" id="KW-0274">FAD</keyword>
<comment type="pathway">
    <text evidence="1 5">Amino-acid degradation; L-proline degradation into L-glutamate; L-glutamate from L-proline: step 2/2.</text>
</comment>
<feature type="domain" description="Proline dehydrogenase PutA" evidence="9">
    <location>
        <begin position="60"/>
        <end position="168"/>
    </location>
</feature>
<dbReference type="Gene3D" id="3.40.605.10">
    <property type="entry name" value="Aldehyde Dehydrogenase, Chain A, domain 1"/>
    <property type="match status" value="1"/>
</dbReference>
<dbReference type="PANTHER" id="PTHR42862:SF1">
    <property type="entry name" value="DELTA-1-PYRROLINE-5-CARBOXYLATE DEHYDROGENASE 2, ISOFORM A-RELATED"/>
    <property type="match status" value="1"/>
</dbReference>
<evidence type="ECO:0000256" key="1">
    <source>
        <dbReference type="ARBA" id="ARBA00004786"/>
    </source>
</evidence>
<dbReference type="UniPathway" id="UPA00261">
    <property type="reaction ID" value="UER00373"/>
</dbReference>
<dbReference type="Gene3D" id="1.20.5.460">
    <property type="entry name" value="Single helix bin"/>
    <property type="match status" value="1"/>
</dbReference>
<comment type="catalytic activity">
    <reaction evidence="5">
        <text>L-proline + a quinone = (S)-1-pyrroline-5-carboxylate + a quinol + H(+)</text>
        <dbReference type="Rhea" id="RHEA:23784"/>
        <dbReference type="ChEBI" id="CHEBI:15378"/>
        <dbReference type="ChEBI" id="CHEBI:17388"/>
        <dbReference type="ChEBI" id="CHEBI:24646"/>
        <dbReference type="ChEBI" id="CHEBI:60039"/>
        <dbReference type="ChEBI" id="CHEBI:132124"/>
        <dbReference type="EC" id="1.5.5.2"/>
    </reaction>
</comment>
<dbReference type="GO" id="GO:0010133">
    <property type="term" value="P:L-proline catabolic process to L-glutamate"/>
    <property type="evidence" value="ECO:0007669"/>
    <property type="project" value="UniProtKB-UniRule"/>
</dbReference>
<evidence type="ECO:0000259" key="7">
    <source>
        <dbReference type="Pfam" id="PF00171"/>
    </source>
</evidence>
<evidence type="ECO:0000256" key="5">
    <source>
        <dbReference type="PIRNR" id="PIRNR000197"/>
    </source>
</evidence>
<dbReference type="PROSITE" id="PS00070">
    <property type="entry name" value="ALDEHYDE_DEHYDR_CYS"/>
    <property type="match status" value="1"/>
</dbReference>
<dbReference type="InterPro" id="IPR024082">
    <property type="entry name" value="PRODH_PutA_dom_II"/>
</dbReference>
<evidence type="ECO:0000256" key="2">
    <source>
        <dbReference type="ARBA" id="ARBA00023002"/>
    </source>
</evidence>
<evidence type="ECO:0000256" key="4">
    <source>
        <dbReference type="ARBA" id="ARBA00048142"/>
    </source>
</evidence>
<dbReference type="RefSeq" id="WP_183815943.1">
    <property type="nucleotide sequence ID" value="NZ_JACHOB010000001.1"/>
</dbReference>
<dbReference type="EC" id="1.2.1.88" evidence="5"/>
<keyword evidence="5" id="KW-0642">Proline metabolism</keyword>
<organism evidence="10 11">
    <name type="scientific">Parvularcula dongshanensis</name>
    <dbReference type="NCBI Taxonomy" id="1173995"/>
    <lineage>
        <taxon>Bacteria</taxon>
        <taxon>Pseudomonadati</taxon>
        <taxon>Pseudomonadota</taxon>
        <taxon>Alphaproteobacteria</taxon>
        <taxon>Parvularculales</taxon>
        <taxon>Parvularculaceae</taxon>
        <taxon>Parvularcula</taxon>
    </lineage>
</organism>
<keyword evidence="5" id="KW-0285">Flavoprotein</keyword>
<comment type="function">
    <text evidence="5">Oxidizes proline to glutamate for use as a carbon and nitrogen source.</text>
</comment>
<dbReference type="PANTHER" id="PTHR42862">
    <property type="entry name" value="DELTA-1-PYRROLINE-5-CARBOXYLATE DEHYDROGENASE 1, ISOFORM A-RELATED"/>
    <property type="match status" value="1"/>
</dbReference>
<dbReference type="InterPro" id="IPR016163">
    <property type="entry name" value="Ald_DH_C"/>
</dbReference>
<evidence type="ECO:0000259" key="9">
    <source>
        <dbReference type="Pfam" id="PF14850"/>
    </source>
</evidence>
<feature type="active site" evidence="6">
    <location>
        <position position="793"/>
    </location>
</feature>
<evidence type="ECO:0000256" key="6">
    <source>
        <dbReference type="PIRSR" id="PIRSR000197-1"/>
    </source>
</evidence>
<comment type="pathway">
    <text evidence="5">Amino-acid degradation; L-proline degradation into L-glutamate; L-glutamate from L-proline: step 1/2.</text>
</comment>
<dbReference type="SUPFAM" id="SSF53720">
    <property type="entry name" value="ALDH-like"/>
    <property type="match status" value="1"/>
</dbReference>
<sequence length="1037" mass="111468">MPYSDTALPPFEAEYCPPDTALIEAMLARGGLSPEVEARVRKRGRRYIEAIRKAPKGAGLEDFMQEYSLSTKEGLALMVLAEALLRVPDPATQDRLIEDKLGAGDWDAPDGDEGWLLMAASWGIGLSARIVRQGETPSGVLRGMVRRLGSPVVRTGTRQAMSFLGHNFVLGQTIEDALARAAKQERKGLRYSYDMLGEGARTHEDAARYTKAYEDAIKAIGERAERLGREMPDRSGISVKLSALHPRYLLKNREDVLKTLVPRLTELAIAAKQHDLGFTVDAEEADRLELSLDVFAAVAADERLAGWDGFGLAVQAYQKRSPAVISYVNDVASRLGRRFKVRLVKGAYWDTEIKRAQERGLENFPVYTRKVATDLCYHDCAKRLLAMRDNLYPQFATHNALTMATILELGGTGPEAGYEFQRLHGMGEILHDGEIKDAGVPVRVYAPVGGYKELLAYLVRRLLENAANSSFVAKVADDRISDDDLLTQPEDAIRELMDAGRPVFHPAIHVPPDLYPDRRNSRGAELGYRPDLAELSGAVAGGYVGEETVTGFVGGASLGENDLRDAVNPATGRTFARWAETSEADVARAVAVGKDAFPAWDRKGPAARASCLRAYADILEAHRDELLGVLGAEAGKTMDDGLAEVREAVDFCRYYAAEAERVMAPKDLPSPVGETNTYHLEGRGVFACIAPWNFPLAIFVGQAVAAIAAGNAVVAKPAEQTPVTAAMAVKLAHEAGIPGGIFNLVLGGGKVGAALTADERIAGVAFTGSTKTAKAIGRTLAEREGGIIPFIAETGGVNAMIVDSTALPEQVADDVISSAFRSAGQRCSALRVLYLQEDVADSMLEMIEGAARALVLGDPGEASTDVGPVIDAAARERLDAHWAKVGEEGRVVYVGEAPEEGTFYAPRIVEMPDLDSVQEEAFGPILHVIRYGSRQLDAVMEAIGSTGYGLTFGLHTRLEERIARLVPRAPAGNVYVNRNQIGAIVGVQPFGGRGLSGTGPKAGGPLYLTRFCEERTVTINTTAAGGNASLIAMGEDE</sequence>
<dbReference type="GO" id="GO:0003700">
    <property type="term" value="F:DNA-binding transcription factor activity"/>
    <property type="evidence" value="ECO:0007669"/>
    <property type="project" value="InterPro"/>
</dbReference>
<feature type="domain" description="Aldehyde dehydrogenase" evidence="7">
    <location>
        <begin position="565"/>
        <end position="1017"/>
    </location>
</feature>
<evidence type="ECO:0000313" key="11">
    <source>
        <dbReference type="Proteomes" id="UP000563524"/>
    </source>
</evidence>
<dbReference type="PIRSF" id="PIRSF000197">
    <property type="entry name" value="Bifunct_PutA"/>
    <property type="match status" value="1"/>
</dbReference>
<proteinExistence type="inferred from homology"/>
<dbReference type="SUPFAM" id="SSF81935">
    <property type="entry name" value="N-terminal domain of bifunctional PutA protein"/>
    <property type="match status" value="1"/>
</dbReference>
<dbReference type="Pfam" id="PF14850">
    <property type="entry name" value="Pro_dh-DNA_bdg"/>
    <property type="match status" value="1"/>
</dbReference>
<keyword evidence="5" id="KW-0804">Transcription</keyword>
<evidence type="ECO:0000259" key="8">
    <source>
        <dbReference type="Pfam" id="PF01619"/>
    </source>
</evidence>
<keyword evidence="11" id="KW-1185">Reference proteome</keyword>
<gene>
    <name evidence="10" type="ORF">GGQ59_000758</name>
</gene>
<dbReference type="InterPro" id="IPR016162">
    <property type="entry name" value="Ald_DH_N"/>
</dbReference>
<dbReference type="Pfam" id="PF01619">
    <property type="entry name" value="Pro_dh"/>
    <property type="match status" value="1"/>
</dbReference>
<name>A0A840I238_9PROT</name>
<dbReference type="EC" id="1.5.5.2" evidence="5"/>
<evidence type="ECO:0000313" key="10">
    <source>
        <dbReference type="EMBL" id="MBB4658258.1"/>
    </source>
</evidence>
<dbReference type="GO" id="GO:0003677">
    <property type="term" value="F:DNA binding"/>
    <property type="evidence" value="ECO:0007669"/>
    <property type="project" value="UniProtKB-KW"/>
</dbReference>
<dbReference type="InterPro" id="IPR016160">
    <property type="entry name" value="Ald_DH_CS_CYS"/>
</dbReference>
<dbReference type="GO" id="GO:0004657">
    <property type="term" value="F:proline dehydrogenase activity"/>
    <property type="evidence" value="ECO:0007669"/>
    <property type="project" value="UniProtKB-UniRule"/>
</dbReference>
<dbReference type="Gene3D" id="3.20.20.220">
    <property type="match status" value="1"/>
</dbReference>
<dbReference type="InterPro" id="IPR029041">
    <property type="entry name" value="FAD-linked_oxidoreductase-like"/>
</dbReference>
<dbReference type="GO" id="GO:0009898">
    <property type="term" value="C:cytoplasmic side of plasma membrane"/>
    <property type="evidence" value="ECO:0007669"/>
    <property type="project" value="TreeGrafter"/>
</dbReference>
<comment type="similarity">
    <text evidence="5">In the C-terminal section; belongs to the aldehyde dehydrogenase family.</text>
</comment>
<keyword evidence="5" id="KW-0678">Repressor</keyword>
<dbReference type="InterPro" id="IPR002872">
    <property type="entry name" value="Proline_DH_dom"/>
</dbReference>
<dbReference type="SUPFAM" id="SSF51730">
    <property type="entry name" value="FAD-linked oxidoreductase"/>
    <property type="match status" value="1"/>
</dbReference>
<dbReference type="Gene3D" id="3.40.309.10">
    <property type="entry name" value="Aldehyde Dehydrogenase, Chain A, domain 2"/>
    <property type="match status" value="1"/>
</dbReference>
<comment type="catalytic activity">
    <reaction evidence="4 5">
        <text>L-glutamate 5-semialdehyde + NAD(+) + H2O = L-glutamate + NADH + 2 H(+)</text>
        <dbReference type="Rhea" id="RHEA:30235"/>
        <dbReference type="ChEBI" id="CHEBI:15377"/>
        <dbReference type="ChEBI" id="CHEBI:15378"/>
        <dbReference type="ChEBI" id="CHEBI:29985"/>
        <dbReference type="ChEBI" id="CHEBI:57540"/>
        <dbReference type="ChEBI" id="CHEBI:57945"/>
        <dbReference type="ChEBI" id="CHEBI:58066"/>
        <dbReference type="EC" id="1.2.1.88"/>
    </reaction>
</comment>
<dbReference type="GO" id="GO:0003842">
    <property type="term" value="F:L-glutamate gamma-semialdehyde dehydrogenase activity"/>
    <property type="evidence" value="ECO:0007669"/>
    <property type="project" value="UniProtKB-UniRule"/>
</dbReference>
<dbReference type="FunFam" id="3.40.309.10:FF:000005">
    <property type="entry name" value="1-pyrroline-5-carboxylate dehydrogenase 1"/>
    <property type="match status" value="1"/>
</dbReference>
<dbReference type="InterPro" id="IPR015590">
    <property type="entry name" value="Aldehyde_DH_dom"/>
</dbReference>
<reference evidence="10 11" key="1">
    <citation type="submission" date="2020-08" db="EMBL/GenBank/DDBJ databases">
        <title>Genomic Encyclopedia of Type Strains, Phase IV (KMG-IV): sequencing the most valuable type-strain genomes for metagenomic binning, comparative biology and taxonomic classification.</title>
        <authorList>
            <person name="Goeker M."/>
        </authorList>
    </citation>
    <scope>NUCLEOTIDE SEQUENCE [LARGE SCALE GENOMIC DNA]</scope>
    <source>
        <strain evidence="10 11">DSM 102850</strain>
    </source>
</reference>
<dbReference type="InterPro" id="IPR016161">
    <property type="entry name" value="Ald_DH/histidinol_DH"/>
</dbReference>
<keyword evidence="2 5" id="KW-0560">Oxidoreductase</keyword>